<gene>
    <name evidence="2" type="ORF">E9232_004905</name>
</gene>
<evidence type="ECO:0000313" key="2">
    <source>
        <dbReference type="EMBL" id="MDR6292365.1"/>
    </source>
</evidence>
<dbReference type="EMBL" id="JAVDPW010000009">
    <property type="protein sequence ID" value="MDR6292365.1"/>
    <property type="molecule type" value="Genomic_DNA"/>
</dbReference>
<comment type="caution">
    <text evidence="2">The sequence shown here is derived from an EMBL/GenBank/DDBJ whole genome shotgun (WGS) entry which is preliminary data.</text>
</comment>
<keyword evidence="3" id="KW-1185">Reference proteome</keyword>
<accession>A0ABU1JXT6</accession>
<proteinExistence type="predicted"/>
<dbReference type="RefSeq" id="WP_309798404.1">
    <property type="nucleotide sequence ID" value="NZ_JAVDPW010000009.1"/>
</dbReference>
<evidence type="ECO:0000256" key="1">
    <source>
        <dbReference type="SAM" id="SignalP"/>
    </source>
</evidence>
<dbReference type="Proteomes" id="UP001262410">
    <property type="component" value="Unassembled WGS sequence"/>
</dbReference>
<reference evidence="2 3" key="1">
    <citation type="submission" date="2023-07" db="EMBL/GenBank/DDBJ databases">
        <title>Sorghum-associated microbial communities from plants grown in Nebraska, USA.</title>
        <authorList>
            <person name="Schachtman D."/>
        </authorList>
    </citation>
    <scope>NUCLEOTIDE SEQUENCE [LARGE SCALE GENOMIC DNA]</scope>
    <source>
        <strain evidence="2 3">584</strain>
    </source>
</reference>
<sequence>MRALLLLLALAACGDAATAPPTMAPVDMPRAPRGIALQCAVEFEPIVLPTTTAEQVEGRQRDREAARQAIETCDGRRSRAVRHIRRLGATE</sequence>
<feature type="chain" id="PRO_5045449886" description="UrcA family protein" evidence="1">
    <location>
        <begin position="25"/>
        <end position="91"/>
    </location>
</feature>
<evidence type="ECO:0000313" key="3">
    <source>
        <dbReference type="Proteomes" id="UP001262410"/>
    </source>
</evidence>
<name>A0ABU1JXT6_9PROT</name>
<evidence type="ECO:0008006" key="4">
    <source>
        <dbReference type="Google" id="ProtNLM"/>
    </source>
</evidence>
<protein>
    <recommendedName>
        <fullName evidence="4">UrcA family protein</fullName>
    </recommendedName>
</protein>
<feature type="signal peptide" evidence="1">
    <location>
        <begin position="1"/>
        <end position="24"/>
    </location>
</feature>
<keyword evidence="1" id="KW-0732">Signal</keyword>
<organism evidence="2 3">
    <name type="scientific">Inquilinus ginsengisoli</name>
    <dbReference type="NCBI Taxonomy" id="363840"/>
    <lineage>
        <taxon>Bacteria</taxon>
        <taxon>Pseudomonadati</taxon>
        <taxon>Pseudomonadota</taxon>
        <taxon>Alphaproteobacteria</taxon>
        <taxon>Rhodospirillales</taxon>
        <taxon>Rhodospirillaceae</taxon>
        <taxon>Inquilinus</taxon>
    </lineage>
</organism>